<dbReference type="EC" id="2.7.1.160" evidence="3"/>
<reference evidence="8 9" key="1">
    <citation type="journal article" date="2018" name="Gigascience">
        <title>Genomes of trombidid mites reveal novel predicted allergens and laterally-transferred genes associated with secondary metabolism.</title>
        <authorList>
            <person name="Dong X."/>
            <person name="Chaisiri K."/>
            <person name="Xia D."/>
            <person name="Armstrong S.D."/>
            <person name="Fang Y."/>
            <person name="Donnelly M.J."/>
            <person name="Kadowaki T."/>
            <person name="McGarry J.W."/>
            <person name="Darby A.C."/>
            <person name="Makepeace B.L."/>
        </authorList>
    </citation>
    <scope>NUCLEOTIDE SEQUENCE [LARGE SCALE GENOMIC DNA]</scope>
    <source>
        <strain evidence="8">UoL-UT</strain>
    </source>
</reference>
<dbReference type="GO" id="GO:0008033">
    <property type="term" value="P:tRNA processing"/>
    <property type="evidence" value="ECO:0007669"/>
    <property type="project" value="TreeGrafter"/>
</dbReference>
<dbReference type="HAMAP" id="MF_00299">
    <property type="entry name" value="KptA"/>
    <property type="match status" value="1"/>
</dbReference>
<proteinExistence type="inferred from homology"/>
<dbReference type="PANTHER" id="PTHR12684">
    <property type="entry name" value="PUTATIVE PHOSPHOTRANSFERASE"/>
    <property type="match status" value="1"/>
</dbReference>
<dbReference type="NCBIfam" id="NF002014">
    <property type="entry name" value="PRK00819.1-4"/>
    <property type="match status" value="1"/>
</dbReference>
<keyword evidence="5" id="KW-0520">NAD</keyword>
<dbReference type="Pfam" id="PF01885">
    <property type="entry name" value="PTS_2-RNA"/>
    <property type="match status" value="1"/>
</dbReference>
<evidence type="ECO:0000256" key="4">
    <source>
        <dbReference type="ARBA" id="ARBA00022679"/>
    </source>
</evidence>
<comment type="function">
    <text evidence="1">Catalyzes the last step of tRNA splicing, the transfer of the splice junction 2'-phosphate from ligated tRNA to NAD to produce ADP-ribose 1''-2'' cyclic phosphate.</text>
</comment>
<name>A0A443SAX9_9ACAR</name>
<keyword evidence="4 8" id="KW-0808">Transferase</keyword>
<sequence length="183" mass="20748">MKSHLIRKGKFLSLVLRHNPQKIGVKLNEQGWCYVGELLEACSMHGCTITLEELIEIVADNNKQRFAFNENKSMIRANQGHSVHVDLQYSPVEPPSTLYHGTISAFIDSIKEKGLLKMNRHDVHLSVDRQTAVSVGARRGIPVVLTIDAQRMSENGHLFYRSKNGVWLTEIVPQQYITFPNLV</sequence>
<evidence type="ECO:0000313" key="8">
    <source>
        <dbReference type="EMBL" id="RWS24693.1"/>
    </source>
</evidence>
<dbReference type="EMBL" id="NCKV01004533">
    <property type="protein sequence ID" value="RWS24693.1"/>
    <property type="molecule type" value="Genomic_DNA"/>
</dbReference>
<organism evidence="8 9">
    <name type="scientific">Leptotrombidium deliense</name>
    <dbReference type="NCBI Taxonomy" id="299467"/>
    <lineage>
        <taxon>Eukaryota</taxon>
        <taxon>Metazoa</taxon>
        <taxon>Ecdysozoa</taxon>
        <taxon>Arthropoda</taxon>
        <taxon>Chelicerata</taxon>
        <taxon>Arachnida</taxon>
        <taxon>Acari</taxon>
        <taxon>Acariformes</taxon>
        <taxon>Trombidiformes</taxon>
        <taxon>Prostigmata</taxon>
        <taxon>Anystina</taxon>
        <taxon>Parasitengona</taxon>
        <taxon>Trombiculoidea</taxon>
        <taxon>Trombiculidae</taxon>
        <taxon>Leptotrombidium</taxon>
    </lineage>
</organism>
<dbReference type="InterPro" id="IPR002745">
    <property type="entry name" value="Ptrans_KptA/Tpt1"/>
</dbReference>
<dbReference type="Gene3D" id="3.20.170.30">
    <property type="match status" value="1"/>
</dbReference>
<dbReference type="SUPFAM" id="SSF56399">
    <property type="entry name" value="ADP-ribosylation"/>
    <property type="match status" value="1"/>
</dbReference>
<dbReference type="PANTHER" id="PTHR12684:SF2">
    <property type="entry name" value="TRNA 2'-PHOSPHOTRANSFERASE 1"/>
    <property type="match status" value="1"/>
</dbReference>
<evidence type="ECO:0000256" key="3">
    <source>
        <dbReference type="ARBA" id="ARBA00012007"/>
    </source>
</evidence>
<dbReference type="STRING" id="299467.A0A443SAX9"/>
<evidence type="ECO:0000313" key="9">
    <source>
        <dbReference type="Proteomes" id="UP000288716"/>
    </source>
</evidence>
<evidence type="ECO:0000256" key="2">
    <source>
        <dbReference type="ARBA" id="ARBA00009836"/>
    </source>
</evidence>
<dbReference type="VEuPathDB" id="VectorBase:LDEU007348"/>
<dbReference type="Proteomes" id="UP000288716">
    <property type="component" value="Unassembled WGS sequence"/>
</dbReference>
<dbReference type="GO" id="GO:0003950">
    <property type="term" value="F:NAD+ poly-ADP-ribosyltransferase activity"/>
    <property type="evidence" value="ECO:0007669"/>
    <property type="project" value="InterPro"/>
</dbReference>
<dbReference type="OrthoDB" id="419694at2759"/>
<comment type="similarity">
    <text evidence="2">Belongs to the KptA/TPT1 family.</text>
</comment>
<dbReference type="GO" id="GO:0000215">
    <property type="term" value="F:tRNA 2'-phosphotransferase activity"/>
    <property type="evidence" value="ECO:0007669"/>
    <property type="project" value="UniProtKB-EC"/>
</dbReference>
<dbReference type="InterPro" id="IPR042081">
    <property type="entry name" value="RNA_2'-PTrans_C"/>
</dbReference>
<gene>
    <name evidence="8" type="ORF">B4U80_09661</name>
</gene>
<evidence type="ECO:0000256" key="5">
    <source>
        <dbReference type="ARBA" id="ARBA00023027"/>
    </source>
</evidence>
<dbReference type="InterPro" id="IPR042080">
    <property type="entry name" value="RNA_2'-PTrans_N"/>
</dbReference>
<keyword evidence="9" id="KW-1185">Reference proteome</keyword>
<evidence type="ECO:0000256" key="6">
    <source>
        <dbReference type="ARBA" id="ARBA00025212"/>
    </source>
</evidence>
<evidence type="ECO:0000256" key="7">
    <source>
        <dbReference type="ARBA" id="ARBA00047949"/>
    </source>
</evidence>
<protein>
    <recommendedName>
        <fullName evidence="3">2'-phosphotransferase</fullName>
        <ecNumber evidence="3">2.7.1.160</ecNumber>
    </recommendedName>
</protein>
<accession>A0A443SAX9</accession>
<comment type="caution">
    <text evidence="8">The sequence shown here is derived from an EMBL/GenBank/DDBJ whole genome shotgun (WGS) entry which is preliminary data.</text>
</comment>
<evidence type="ECO:0000256" key="1">
    <source>
        <dbReference type="ARBA" id="ARBA00003343"/>
    </source>
</evidence>
<dbReference type="Gene3D" id="1.10.10.970">
    <property type="entry name" value="RNA 2'-phosphotransferase, Tpt1/KptA family, N-terminal domain"/>
    <property type="match status" value="1"/>
</dbReference>
<comment type="catalytic activity">
    <reaction evidence="7">
        <text>2'-phospho-[ligated tRNA] + NAD(+) = mature tRNA + ADP-alpha-D-ribose 1'',2''-cyclic phosphate + nicotinamide</text>
        <dbReference type="Rhea" id="RHEA:23324"/>
        <dbReference type="Rhea" id="RHEA-COMP:11106"/>
        <dbReference type="Rhea" id="RHEA-COMP:11107"/>
        <dbReference type="ChEBI" id="CHEBI:17154"/>
        <dbReference type="ChEBI" id="CHEBI:57540"/>
        <dbReference type="ChEBI" id="CHEBI:76596"/>
        <dbReference type="ChEBI" id="CHEBI:82883"/>
        <dbReference type="ChEBI" id="CHEBI:85027"/>
        <dbReference type="EC" id="2.7.1.160"/>
    </reaction>
</comment>
<comment type="function">
    <text evidence="6">Removes the 2'-phosphate from RNA via an intermediate in which the phosphate is ADP-ribosylated by NAD followed by a presumed transesterification to release the RNA and generate ADP-ribose 1''-2''-cyclic phosphate (APPR&gt;P). May function as an ADP-ribosylase.</text>
</comment>
<dbReference type="AlphaFoldDB" id="A0A443SAX9"/>
<dbReference type="InterPro" id="IPR022928">
    <property type="entry name" value="RNA_2'-PTrans_KptA"/>
</dbReference>